<protein>
    <submittedName>
        <fullName evidence="2">GNAT family N-acetyltransferase</fullName>
    </submittedName>
</protein>
<evidence type="ECO:0000313" key="2">
    <source>
        <dbReference type="EMBL" id="QNM05345.1"/>
    </source>
</evidence>
<evidence type="ECO:0000313" key="3">
    <source>
        <dbReference type="Proteomes" id="UP000515823"/>
    </source>
</evidence>
<dbReference type="InterPro" id="IPR052564">
    <property type="entry name" value="N-acetyltrans/Recomb-assoc"/>
</dbReference>
<gene>
    <name evidence="2" type="ORF">H9Q78_13045</name>
</gene>
<dbReference type="CDD" id="cd04301">
    <property type="entry name" value="NAT_SF"/>
    <property type="match status" value="1"/>
</dbReference>
<dbReference type="AlphaFoldDB" id="A0A7G9G3G3"/>
<dbReference type="EMBL" id="CP060634">
    <property type="protein sequence ID" value="QNM05345.1"/>
    <property type="molecule type" value="Genomic_DNA"/>
</dbReference>
<dbReference type="RefSeq" id="WP_249302271.1">
    <property type="nucleotide sequence ID" value="NZ_CP060634.1"/>
</dbReference>
<reference evidence="2 3" key="1">
    <citation type="submission" date="2020-08" db="EMBL/GenBank/DDBJ databases">
        <authorList>
            <person name="Liu C."/>
            <person name="Sun Q."/>
        </authorList>
    </citation>
    <scope>NUCLEOTIDE SEQUENCE [LARGE SCALE GENOMIC DNA]</scope>
    <source>
        <strain evidence="2 3">NSJ-38</strain>
    </source>
</reference>
<dbReference type="InterPro" id="IPR016181">
    <property type="entry name" value="Acyl_CoA_acyltransferase"/>
</dbReference>
<accession>A0A7G9G3G3</accession>
<keyword evidence="2" id="KW-0808">Transferase</keyword>
<dbReference type="KEGG" id="qdo:H9Q78_13045"/>
<dbReference type="SUPFAM" id="SSF55729">
    <property type="entry name" value="Acyl-CoA N-acyltransferases (Nat)"/>
    <property type="match status" value="1"/>
</dbReference>
<evidence type="ECO:0000259" key="1">
    <source>
        <dbReference type="PROSITE" id="PS51186"/>
    </source>
</evidence>
<feature type="domain" description="N-acetyltransferase" evidence="1">
    <location>
        <begin position="1"/>
        <end position="151"/>
    </location>
</feature>
<dbReference type="PROSITE" id="PS51186">
    <property type="entry name" value="GNAT"/>
    <property type="match status" value="1"/>
</dbReference>
<sequence>MKIRTYLPSDCRWLAKLFYDTVHTVNAEDYTEEQLNVWATGNVDLEKWNQSFSDHHTFVAVEHEMIVGFGDIDKTGYLDRLFVHKDYQRKGIASALCDALEHAAGNARITTEASVTAKPFFEKRGYQVVKEQQIERQGILLTNYVMEYYRA</sequence>
<dbReference type="PANTHER" id="PTHR43451:SF1">
    <property type="entry name" value="ACETYLTRANSFERASE"/>
    <property type="match status" value="1"/>
</dbReference>
<dbReference type="Proteomes" id="UP000515823">
    <property type="component" value="Chromosome"/>
</dbReference>
<dbReference type="PANTHER" id="PTHR43451">
    <property type="entry name" value="ACETYLTRANSFERASE (GNAT) FAMILY PROTEIN"/>
    <property type="match status" value="1"/>
</dbReference>
<proteinExistence type="predicted"/>
<dbReference type="Pfam" id="PF13673">
    <property type="entry name" value="Acetyltransf_10"/>
    <property type="match status" value="1"/>
</dbReference>
<organism evidence="2 3">
    <name type="scientific">Qiania dongpingensis</name>
    <dbReference type="NCBI Taxonomy" id="2763669"/>
    <lineage>
        <taxon>Bacteria</taxon>
        <taxon>Bacillati</taxon>
        <taxon>Bacillota</taxon>
        <taxon>Clostridia</taxon>
        <taxon>Lachnospirales</taxon>
        <taxon>Lachnospiraceae</taxon>
        <taxon>Qiania</taxon>
    </lineage>
</organism>
<keyword evidence="3" id="KW-1185">Reference proteome</keyword>
<dbReference type="InterPro" id="IPR000182">
    <property type="entry name" value="GNAT_dom"/>
</dbReference>
<name>A0A7G9G3G3_9FIRM</name>
<dbReference type="Gene3D" id="3.40.630.30">
    <property type="match status" value="1"/>
</dbReference>
<dbReference type="GO" id="GO:0016747">
    <property type="term" value="F:acyltransferase activity, transferring groups other than amino-acyl groups"/>
    <property type="evidence" value="ECO:0007669"/>
    <property type="project" value="InterPro"/>
</dbReference>